<feature type="domain" description="Cation/H+ exchanger transmembrane" evidence="11">
    <location>
        <begin position="296"/>
        <end position="407"/>
    </location>
</feature>
<dbReference type="AlphaFoldDB" id="A0AAD3E246"/>
<evidence type="ECO:0000256" key="3">
    <source>
        <dbReference type="ARBA" id="ARBA00022449"/>
    </source>
</evidence>
<keyword evidence="7" id="KW-0406">Ion transport</keyword>
<evidence type="ECO:0000259" key="11">
    <source>
        <dbReference type="Pfam" id="PF00999"/>
    </source>
</evidence>
<evidence type="ECO:0000256" key="5">
    <source>
        <dbReference type="ARBA" id="ARBA00022729"/>
    </source>
</evidence>
<feature type="domain" description="Cation/H+ exchanger transmembrane" evidence="11">
    <location>
        <begin position="3"/>
        <end position="161"/>
    </location>
</feature>
<evidence type="ECO:0000256" key="2">
    <source>
        <dbReference type="ARBA" id="ARBA00022448"/>
    </source>
</evidence>
<feature type="region of interest" description="Disordered" evidence="9">
    <location>
        <begin position="431"/>
        <end position="453"/>
    </location>
</feature>
<dbReference type="PANTHER" id="PTHR16254">
    <property type="entry name" value="POTASSIUM/PROTON ANTIPORTER-RELATED"/>
    <property type="match status" value="1"/>
</dbReference>
<evidence type="ECO:0000256" key="6">
    <source>
        <dbReference type="ARBA" id="ARBA00022989"/>
    </source>
</evidence>
<keyword evidence="13" id="KW-1185">Reference proteome</keyword>
<organism evidence="12 13">
    <name type="scientific">Astrephomene gubernaculifera</name>
    <dbReference type="NCBI Taxonomy" id="47775"/>
    <lineage>
        <taxon>Eukaryota</taxon>
        <taxon>Viridiplantae</taxon>
        <taxon>Chlorophyta</taxon>
        <taxon>core chlorophytes</taxon>
        <taxon>Chlorophyceae</taxon>
        <taxon>CS clade</taxon>
        <taxon>Chlamydomonadales</taxon>
        <taxon>Astrephomenaceae</taxon>
        <taxon>Astrephomene</taxon>
    </lineage>
</organism>
<comment type="subcellular location">
    <subcellularLocation>
        <location evidence="1">Membrane</location>
        <topology evidence="1">Multi-pass membrane protein</topology>
    </subcellularLocation>
</comment>
<feature type="compositionally biased region" description="Basic and acidic residues" evidence="9">
    <location>
        <begin position="272"/>
        <end position="284"/>
    </location>
</feature>
<feature type="transmembrane region" description="Helical" evidence="10">
    <location>
        <begin position="329"/>
        <end position="349"/>
    </location>
</feature>
<keyword evidence="5" id="KW-0732">Signal</keyword>
<feature type="transmembrane region" description="Helical" evidence="10">
    <location>
        <begin position="305"/>
        <end position="323"/>
    </location>
</feature>
<reference evidence="12 13" key="1">
    <citation type="journal article" date="2021" name="Sci. Rep.">
        <title>Genome sequencing of the multicellular alga Astrephomene provides insights into convergent evolution of germ-soma differentiation.</title>
        <authorList>
            <person name="Yamashita S."/>
            <person name="Yamamoto K."/>
            <person name="Matsuzaki R."/>
            <person name="Suzuki S."/>
            <person name="Yamaguchi H."/>
            <person name="Hirooka S."/>
            <person name="Minakuchi Y."/>
            <person name="Miyagishima S."/>
            <person name="Kawachi M."/>
            <person name="Toyoda A."/>
            <person name="Nozaki H."/>
        </authorList>
    </citation>
    <scope>NUCLEOTIDE SEQUENCE [LARGE SCALE GENOMIC DNA]</scope>
    <source>
        <strain evidence="12 13">NIES-4017</strain>
    </source>
</reference>
<feature type="region of interest" description="Disordered" evidence="9">
    <location>
        <begin position="263"/>
        <end position="284"/>
    </location>
</feature>
<dbReference type="InterPro" id="IPR006153">
    <property type="entry name" value="Cation/H_exchanger_TM"/>
</dbReference>
<feature type="non-terminal residue" evidence="12">
    <location>
        <position position="453"/>
    </location>
</feature>
<keyword evidence="4 10" id="KW-0812">Transmembrane</keyword>
<protein>
    <recommendedName>
        <fullName evidence="11">Cation/H+ exchanger transmembrane domain-containing protein</fullName>
    </recommendedName>
</protein>
<dbReference type="Pfam" id="PF00999">
    <property type="entry name" value="Na_H_Exchanger"/>
    <property type="match status" value="2"/>
</dbReference>
<comment type="caution">
    <text evidence="12">The sequence shown here is derived from an EMBL/GenBank/DDBJ whole genome shotgun (WGS) entry which is preliminary data.</text>
</comment>
<feature type="transmembrane region" description="Helical" evidence="10">
    <location>
        <begin position="361"/>
        <end position="381"/>
    </location>
</feature>
<accession>A0AAD3E246</accession>
<keyword evidence="8 10" id="KW-0472">Membrane</keyword>
<evidence type="ECO:0000313" key="12">
    <source>
        <dbReference type="EMBL" id="GFR52320.1"/>
    </source>
</evidence>
<name>A0AAD3E246_9CHLO</name>
<dbReference type="GO" id="GO:0015386">
    <property type="term" value="F:potassium:proton antiporter activity"/>
    <property type="evidence" value="ECO:0007669"/>
    <property type="project" value="InterPro"/>
</dbReference>
<feature type="transmembrane region" description="Helical" evidence="10">
    <location>
        <begin position="44"/>
        <end position="65"/>
    </location>
</feature>
<gene>
    <name evidence="12" type="ORF">Agub_g14857</name>
</gene>
<feature type="transmembrane region" description="Helical" evidence="10">
    <location>
        <begin position="85"/>
        <end position="106"/>
    </location>
</feature>
<keyword evidence="6 10" id="KW-1133">Transmembrane helix</keyword>
<keyword evidence="2" id="KW-0813">Transport</keyword>
<proteinExistence type="predicted"/>
<evidence type="ECO:0000256" key="4">
    <source>
        <dbReference type="ARBA" id="ARBA00022692"/>
    </source>
</evidence>
<feature type="transmembrane region" description="Helical" evidence="10">
    <location>
        <begin position="393"/>
        <end position="417"/>
    </location>
</feature>
<dbReference type="PANTHER" id="PTHR16254:SF14">
    <property type="entry name" value="TRANSMEMBRANE AND COILED-COIL DOMAIN-CONTAINING PROTEIN 3"/>
    <property type="match status" value="1"/>
</dbReference>
<evidence type="ECO:0000256" key="9">
    <source>
        <dbReference type="SAM" id="MobiDB-lite"/>
    </source>
</evidence>
<dbReference type="Gene3D" id="1.20.1530.20">
    <property type="match status" value="2"/>
</dbReference>
<sequence length="453" mass="46141">GAPPGQGIFVGALLSMSSTAVVVKCLEVMRSGSSAYGQITVGTLLLQDCMVGLMFALLPVFQGVPAAPPSGLAADADAAEAKGRVVLMVLSVLLKLSLAVAAALAVAKTLLPPLLRLMQRQASRELIQLTLVAFCCGISCFSHTMGLSSELGAFVAGVMVSVALGPGPHPHGHHAATSGGSGAAIGSAVVSGIRSHESIGGAAIMGSMAPMAGMGPLPPLKSDLKGVASGSVSSASGAVTHGSSGDEGVELRSIAVKSRNSDGDMEWALEQPSEREREKERERHRTRDVVGAHAAYYSIESARNVLVALFMASIGLIMSPRFLFEHLGVLTIGVGLVVLVKGALVAAVVRGFSVGLRTSVAVGLSMAHVGEFAFVLLSHAVQTGVLPLQVYMLLLGITALSLLTTPFIVLLAMHWVLPKDALKDVLGAGGGLSSATGSQSALAPAGAPARRML</sequence>
<feature type="compositionally biased region" description="Low complexity" evidence="9">
    <location>
        <begin position="433"/>
        <end position="443"/>
    </location>
</feature>
<dbReference type="InterPro" id="IPR045158">
    <property type="entry name" value="KEA4/5/6-like"/>
</dbReference>
<evidence type="ECO:0000256" key="8">
    <source>
        <dbReference type="ARBA" id="ARBA00023136"/>
    </source>
</evidence>
<evidence type="ECO:0000313" key="13">
    <source>
        <dbReference type="Proteomes" id="UP001054857"/>
    </source>
</evidence>
<keyword evidence="3" id="KW-0050">Antiport</keyword>
<dbReference type="GO" id="GO:0016020">
    <property type="term" value="C:membrane"/>
    <property type="evidence" value="ECO:0007669"/>
    <property type="project" value="UniProtKB-SubCell"/>
</dbReference>
<evidence type="ECO:0000256" key="10">
    <source>
        <dbReference type="SAM" id="Phobius"/>
    </source>
</evidence>
<dbReference type="InterPro" id="IPR038770">
    <property type="entry name" value="Na+/solute_symporter_sf"/>
</dbReference>
<dbReference type="Proteomes" id="UP001054857">
    <property type="component" value="Unassembled WGS sequence"/>
</dbReference>
<evidence type="ECO:0000256" key="7">
    <source>
        <dbReference type="ARBA" id="ARBA00023065"/>
    </source>
</evidence>
<dbReference type="EMBL" id="BMAR01000061">
    <property type="protein sequence ID" value="GFR52320.1"/>
    <property type="molecule type" value="Genomic_DNA"/>
</dbReference>
<evidence type="ECO:0000256" key="1">
    <source>
        <dbReference type="ARBA" id="ARBA00004141"/>
    </source>
</evidence>
<feature type="transmembrane region" description="Helical" evidence="10">
    <location>
        <begin position="6"/>
        <end position="23"/>
    </location>
</feature>